<dbReference type="AlphaFoldDB" id="A0A7X3FQD0"/>
<organism evidence="3 4">
    <name type="scientific">Devosia marina</name>
    <dbReference type="NCBI Taxonomy" id="2683198"/>
    <lineage>
        <taxon>Bacteria</taxon>
        <taxon>Pseudomonadati</taxon>
        <taxon>Pseudomonadota</taxon>
        <taxon>Alphaproteobacteria</taxon>
        <taxon>Hyphomicrobiales</taxon>
        <taxon>Devosiaceae</taxon>
        <taxon>Devosia</taxon>
    </lineage>
</organism>
<proteinExistence type="predicted"/>
<evidence type="ECO:0000256" key="1">
    <source>
        <dbReference type="ARBA" id="ARBA00023239"/>
    </source>
</evidence>
<evidence type="ECO:0000313" key="4">
    <source>
        <dbReference type="Proteomes" id="UP000438106"/>
    </source>
</evidence>
<keyword evidence="4" id="KW-1185">Reference proteome</keyword>
<dbReference type="InterPro" id="IPR002220">
    <property type="entry name" value="DapA-like"/>
</dbReference>
<protein>
    <submittedName>
        <fullName evidence="3">Dihydrodipicolinate synthase family protein</fullName>
    </submittedName>
</protein>
<dbReference type="SMART" id="SM01130">
    <property type="entry name" value="DHDPS"/>
    <property type="match status" value="1"/>
</dbReference>
<dbReference type="CDD" id="cd00408">
    <property type="entry name" value="DHDPS-like"/>
    <property type="match status" value="1"/>
</dbReference>
<gene>
    <name evidence="3" type="ORF">GO014_07330</name>
</gene>
<dbReference type="InterPro" id="IPR013785">
    <property type="entry name" value="Aldolase_TIM"/>
</dbReference>
<keyword evidence="2" id="KW-1133">Transmembrane helix</keyword>
<keyword evidence="2" id="KW-0472">Membrane</keyword>
<accession>A0A7X3FQD0</accession>
<feature type="transmembrane region" description="Helical" evidence="2">
    <location>
        <begin position="206"/>
        <end position="230"/>
    </location>
</feature>
<evidence type="ECO:0000313" key="3">
    <source>
        <dbReference type="EMBL" id="MVS98831.1"/>
    </source>
</evidence>
<dbReference type="RefSeq" id="WP_157289676.1">
    <property type="nucleotide sequence ID" value="NZ_WQRF01000001.1"/>
</dbReference>
<keyword evidence="1" id="KW-0456">Lyase</keyword>
<dbReference type="Proteomes" id="UP000438106">
    <property type="component" value="Unassembled WGS sequence"/>
</dbReference>
<reference evidence="3 4" key="1">
    <citation type="submission" date="2019-12" db="EMBL/GenBank/DDBJ databases">
        <title>Devosia maris sp. nov., isolated from the deep seawater.</title>
        <authorList>
            <person name="Liu Y."/>
        </authorList>
    </citation>
    <scope>NUCLEOTIDE SEQUENCE [LARGE SCALE GENOMIC DNA]</scope>
    <source>
        <strain evidence="3 4">L53-10-65</strain>
    </source>
</reference>
<evidence type="ECO:0000256" key="2">
    <source>
        <dbReference type="SAM" id="Phobius"/>
    </source>
</evidence>
<keyword evidence="2" id="KW-0812">Transmembrane</keyword>
<name>A0A7X3FQD0_9HYPH</name>
<dbReference type="Gene3D" id="3.20.20.70">
    <property type="entry name" value="Aldolase class I"/>
    <property type="match status" value="1"/>
</dbReference>
<dbReference type="SUPFAM" id="SSF51569">
    <property type="entry name" value="Aldolase"/>
    <property type="match status" value="1"/>
</dbReference>
<comment type="caution">
    <text evidence="3">The sequence shown here is derived from an EMBL/GenBank/DDBJ whole genome shotgun (WGS) entry which is preliminary data.</text>
</comment>
<dbReference type="EMBL" id="WQRF01000001">
    <property type="protein sequence ID" value="MVS98831.1"/>
    <property type="molecule type" value="Genomic_DNA"/>
</dbReference>
<sequence length="311" mass="32762">MRTEVTPADLSKSVMAVPPLARSADGAFDIAANAALVHHLEAGGVSTLLYGGNALAHHWPISQYANWLDQLELSCGSNTWLLPSVGSDGGRLVDQAAQLKSRKYPVALLLPMIAPRTEEGTMASLRRFHAECGVQLIVYIKTDDYLLPQSLGALVADGVVFGVKYAVPRPQGGRDSYLDAIIAAIGAERIISGFGEPPAIAHMRDYGLAGFTAGCVCLAPAISMAALAALREGRVDQAQSLIQPMLALEAARNRINEIRVLHEAVSLAGIAQMGPILEPSSGLPATERAEVETAARALLAAEHAFRAQSAA</sequence>
<dbReference type="GO" id="GO:0016829">
    <property type="term" value="F:lyase activity"/>
    <property type="evidence" value="ECO:0007669"/>
    <property type="project" value="UniProtKB-KW"/>
</dbReference>